<evidence type="ECO:0000259" key="1">
    <source>
        <dbReference type="Pfam" id="PF01728"/>
    </source>
</evidence>
<gene>
    <name evidence="2" type="ORF">ENN04_06745</name>
</gene>
<organism evidence="2">
    <name type="scientific">Thermocrinis ruber</name>
    <dbReference type="NCBI Taxonomy" id="75906"/>
    <lineage>
        <taxon>Bacteria</taxon>
        <taxon>Pseudomonadati</taxon>
        <taxon>Aquificota</taxon>
        <taxon>Aquificia</taxon>
        <taxon>Aquificales</taxon>
        <taxon>Aquificaceae</taxon>
        <taxon>Thermocrinis</taxon>
    </lineage>
</organism>
<dbReference type="EMBL" id="DSAC01000084">
    <property type="protein sequence ID" value="HHO74312.1"/>
    <property type="molecule type" value="Genomic_DNA"/>
</dbReference>
<name>A0A7C5WZF4_9AQUI</name>
<dbReference type="AlphaFoldDB" id="A0A7C5WZF4"/>
<dbReference type="Gene3D" id="3.40.50.150">
    <property type="entry name" value="Vaccinia Virus protein VP39"/>
    <property type="match status" value="1"/>
</dbReference>
<feature type="domain" description="Ribosomal RNA methyltransferase FtsJ" evidence="1">
    <location>
        <begin position="4"/>
        <end position="61"/>
    </location>
</feature>
<comment type="caution">
    <text evidence="2">The sequence shown here is derived from an EMBL/GenBank/DDBJ whole genome shotgun (WGS) entry which is preliminary data.</text>
</comment>
<dbReference type="Pfam" id="PF01728">
    <property type="entry name" value="FtsJ"/>
    <property type="match status" value="1"/>
</dbReference>
<protein>
    <recommendedName>
        <fullName evidence="1">Ribosomal RNA methyltransferase FtsJ domain-containing protein</fullName>
    </recommendedName>
</protein>
<dbReference type="InterPro" id="IPR002877">
    <property type="entry name" value="RNA_MeTrfase_FtsJ_dom"/>
</dbReference>
<accession>A0A7C5WZF4</accession>
<dbReference type="GO" id="GO:0008168">
    <property type="term" value="F:methyltransferase activity"/>
    <property type="evidence" value="ECO:0007669"/>
    <property type="project" value="InterPro"/>
</dbReference>
<dbReference type="InterPro" id="IPR029063">
    <property type="entry name" value="SAM-dependent_MTases_sf"/>
</dbReference>
<sequence length="63" mass="7181">MANSDLAPKTTGIRERDHLESVRLAERALQVCEMVLRKGGNAVVKVFEGPEFPRLRKEFEKKV</sequence>
<dbReference type="GO" id="GO:0032259">
    <property type="term" value="P:methylation"/>
    <property type="evidence" value="ECO:0007669"/>
    <property type="project" value="InterPro"/>
</dbReference>
<reference evidence="2" key="1">
    <citation type="journal article" date="2020" name="mSystems">
        <title>Genome- and Community-Level Interaction Insights into Carbon Utilization and Element Cycling Functions of Hydrothermarchaeota in Hydrothermal Sediment.</title>
        <authorList>
            <person name="Zhou Z."/>
            <person name="Liu Y."/>
            <person name="Xu W."/>
            <person name="Pan J."/>
            <person name="Luo Z.H."/>
            <person name="Li M."/>
        </authorList>
    </citation>
    <scope>NUCLEOTIDE SEQUENCE [LARGE SCALE GENOMIC DNA]</scope>
    <source>
        <strain evidence="2">SpSt-114</strain>
    </source>
</reference>
<proteinExistence type="predicted"/>
<evidence type="ECO:0000313" key="2">
    <source>
        <dbReference type="EMBL" id="HHO74312.1"/>
    </source>
</evidence>